<dbReference type="SUPFAM" id="SSF53850">
    <property type="entry name" value="Periplasmic binding protein-like II"/>
    <property type="match status" value="1"/>
</dbReference>
<accession>A0A0L0DRF9</accession>
<evidence type="ECO:0000256" key="7">
    <source>
        <dbReference type="ARBA" id="ARBA00023170"/>
    </source>
</evidence>
<keyword evidence="10" id="KW-0407">Ion channel</keyword>
<dbReference type="EMBL" id="GL349438">
    <property type="protein sequence ID" value="KNC54847.1"/>
    <property type="molecule type" value="Genomic_DNA"/>
</dbReference>
<gene>
    <name evidence="13" type="ORF">AMSG_01701</name>
</gene>
<evidence type="ECO:0000256" key="3">
    <source>
        <dbReference type="ARBA" id="ARBA00022692"/>
    </source>
</evidence>
<sequence>MFAQMVARNGNLSYSVEVMATLGDVQNAVAIDEFGVGIGAISMTTEREKDFDFSQSYFSSGLDVLLLRESIKPNLMLIFLPFDWYIWISATLLLFFSGHVIWWFESDYQPKIFPRSYLAGVNQGVWYAWGTLTKTKAADLRGFPSRMFSVGWTSLTIIYIAAYTANLATILMVEQLRSDVTEVSQLNTNDVTLAMVAESTAIAWSARNLPHTQFKVVPSIDDAWAALQAGEVLGILFDAPTLLFLSNMLDLESKFDLLGNRLTKDIYGFLLHENSPLKAEIDLAIMDLESDGVLDSIWREWFTRQHQAPLPPGATELSFTAFSGMFVIVGIGLAAAIVSYVWLAFAPKA</sequence>
<dbReference type="GeneID" id="25561440"/>
<dbReference type="Proteomes" id="UP000054408">
    <property type="component" value="Unassembled WGS sequence"/>
</dbReference>
<evidence type="ECO:0000256" key="6">
    <source>
        <dbReference type="ARBA" id="ARBA00023136"/>
    </source>
</evidence>
<proteinExistence type="predicted"/>
<dbReference type="OMA" id="PMENGTW"/>
<keyword evidence="7" id="KW-0675">Receptor</keyword>
<evidence type="ECO:0000256" key="1">
    <source>
        <dbReference type="ARBA" id="ARBA00004141"/>
    </source>
</evidence>
<feature type="transmembrane region" description="Helical" evidence="11">
    <location>
        <begin position="84"/>
        <end position="104"/>
    </location>
</feature>
<evidence type="ECO:0000313" key="13">
    <source>
        <dbReference type="EMBL" id="KNC54847.1"/>
    </source>
</evidence>
<name>A0A0L0DRF9_THETB</name>
<keyword evidence="4 11" id="KW-1133">Transmembrane helix</keyword>
<evidence type="ECO:0000256" key="5">
    <source>
        <dbReference type="ARBA" id="ARBA00023065"/>
    </source>
</evidence>
<evidence type="ECO:0000256" key="9">
    <source>
        <dbReference type="ARBA" id="ARBA00023286"/>
    </source>
</evidence>
<dbReference type="GO" id="GO:0015276">
    <property type="term" value="F:ligand-gated monoatomic ion channel activity"/>
    <property type="evidence" value="ECO:0007669"/>
    <property type="project" value="InterPro"/>
</dbReference>
<keyword evidence="6 11" id="KW-0472">Membrane</keyword>
<dbReference type="RefSeq" id="XP_013761744.1">
    <property type="nucleotide sequence ID" value="XM_013906290.1"/>
</dbReference>
<feature type="non-terminal residue" evidence="13">
    <location>
        <position position="1"/>
    </location>
</feature>
<keyword evidence="14" id="KW-1185">Reference proteome</keyword>
<dbReference type="AlphaFoldDB" id="A0A0L0DRF9"/>
<evidence type="ECO:0000313" key="14">
    <source>
        <dbReference type="Proteomes" id="UP000054408"/>
    </source>
</evidence>
<dbReference type="InterPro" id="IPR015683">
    <property type="entry name" value="Ionotropic_Glu_rcpt"/>
</dbReference>
<feature type="domain" description="Ionotropic glutamate receptor C-terminal" evidence="12">
    <location>
        <begin position="84"/>
        <end position="333"/>
    </location>
</feature>
<dbReference type="OrthoDB" id="5984008at2759"/>
<evidence type="ECO:0000256" key="2">
    <source>
        <dbReference type="ARBA" id="ARBA00022448"/>
    </source>
</evidence>
<dbReference type="STRING" id="461836.A0A0L0DRF9"/>
<feature type="transmembrane region" description="Helical" evidence="11">
    <location>
        <begin position="319"/>
        <end position="345"/>
    </location>
</feature>
<dbReference type="PANTHER" id="PTHR18966">
    <property type="entry name" value="IONOTROPIC GLUTAMATE RECEPTOR"/>
    <property type="match status" value="1"/>
</dbReference>
<keyword evidence="3 11" id="KW-0812">Transmembrane</keyword>
<evidence type="ECO:0000256" key="10">
    <source>
        <dbReference type="ARBA" id="ARBA00023303"/>
    </source>
</evidence>
<evidence type="ECO:0000256" key="8">
    <source>
        <dbReference type="ARBA" id="ARBA00023180"/>
    </source>
</evidence>
<dbReference type="InterPro" id="IPR001320">
    <property type="entry name" value="Iontro_rcpt_C"/>
</dbReference>
<comment type="subcellular location">
    <subcellularLocation>
        <location evidence="1">Membrane</location>
        <topology evidence="1">Multi-pass membrane protein</topology>
    </subcellularLocation>
</comment>
<reference evidence="13 14" key="1">
    <citation type="submission" date="2010-05" db="EMBL/GenBank/DDBJ databases">
        <title>The Genome Sequence of Thecamonas trahens ATCC 50062.</title>
        <authorList>
            <consortium name="The Broad Institute Genome Sequencing Platform"/>
            <person name="Russ C."/>
            <person name="Cuomo C."/>
            <person name="Shea T."/>
            <person name="Young S.K."/>
            <person name="Zeng Q."/>
            <person name="Koehrsen M."/>
            <person name="Haas B."/>
            <person name="Borodovsky M."/>
            <person name="Guigo R."/>
            <person name="Alvarado L."/>
            <person name="Berlin A."/>
            <person name="Bochicchio J."/>
            <person name="Borenstein D."/>
            <person name="Chapman S."/>
            <person name="Chen Z."/>
            <person name="Freedman E."/>
            <person name="Gellesch M."/>
            <person name="Goldberg J."/>
            <person name="Griggs A."/>
            <person name="Gujja S."/>
            <person name="Heilman E."/>
            <person name="Heiman D."/>
            <person name="Hepburn T."/>
            <person name="Howarth C."/>
            <person name="Jen D."/>
            <person name="Larson L."/>
            <person name="Mehta T."/>
            <person name="Park D."/>
            <person name="Pearson M."/>
            <person name="Roberts A."/>
            <person name="Saif S."/>
            <person name="Shenoy N."/>
            <person name="Sisk P."/>
            <person name="Stolte C."/>
            <person name="Sykes S."/>
            <person name="Thomson T."/>
            <person name="Walk T."/>
            <person name="White J."/>
            <person name="Yandava C."/>
            <person name="Burger G."/>
            <person name="Gray M.W."/>
            <person name="Holland P.W.H."/>
            <person name="King N."/>
            <person name="Lang F.B.F."/>
            <person name="Roger A.J."/>
            <person name="Ruiz-Trillo I."/>
            <person name="Lander E."/>
            <person name="Nusbaum C."/>
        </authorList>
    </citation>
    <scope>NUCLEOTIDE SEQUENCE [LARGE SCALE GENOMIC DNA]</scope>
    <source>
        <strain evidence="13 14">ATCC 50062</strain>
    </source>
</reference>
<protein>
    <submittedName>
        <fullName evidence="13">Bacterial extracellular solute-binding protein, family 3</fullName>
    </submittedName>
</protein>
<dbReference type="eggNOG" id="KOG1052">
    <property type="taxonomic scope" value="Eukaryota"/>
</dbReference>
<keyword evidence="9" id="KW-1071">Ligand-gated ion channel</keyword>
<organism evidence="13 14">
    <name type="scientific">Thecamonas trahens ATCC 50062</name>
    <dbReference type="NCBI Taxonomy" id="461836"/>
    <lineage>
        <taxon>Eukaryota</taxon>
        <taxon>Apusozoa</taxon>
        <taxon>Apusomonadida</taxon>
        <taxon>Apusomonadidae</taxon>
        <taxon>Thecamonas</taxon>
    </lineage>
</organism>
<keyword evidence="5" id="KW-0406">Ion transport</keyword>
<evidence type="ECO:0000256" key="11">
    <source>
        <dbReference type="SAM" id="Phobius"/>
    </source>
</evidence>
<evidence type="ECO:0000259" key="12">
    <source>
        <dbReference type="Pfam" id="PF00060"/>
    </source>
</evidence>
<evidence type="ECO:0000256" key="4">
    <source>
        <dbReference type="ARBA" id="ARBA00022989"/>
    </source>
</evidence>
<keyword evidence="2" id="KW-0813">Transport</keyword>
<dbReference type="Pfam" id="PF00060">
    <property type="entry name" value="Lig_chan"/>
    <property type="match status" value="1"/>
</dbReference>
<dbReference type="Gene3D" id="1.10.287.70">
    <property type="match status" value="1"/>
</dbReference>
<keyword evidence="8" id="KW-0325">Glycoprotein</keyword>
<feature type="transmembrane region" description="Helical" evidence="11">
    <location>
        <begin position="150"/>
        <end position="173"/>
    </location>
</feature>
<dbReference type="GO" id="GO:0016020">
    <property type="term" value="C:membrane"/>
    <property type="evidence" value="ECO:0007669"/>
    <property type="project" value="UniProtKB-SubCell"/>
</dbReference>
<dbReference type="Gene3D" id="3.40.190.10">
    <property type="entry name" value="Periplasmic binding protein-like II"/>
    <property type="match status" value="3"/>
</dbReference>